<dbReference type="Proteomes" id="UP000184088">
    <property type="component" value="Unassembled WGS sequence"/>
</dbReference>
<name>A0A1M4SQA7_9THEO</name>
<dbReference type="PANTHER" id="PTHR36566:SF1">
    <property type="entry name" value="PYRIDINIUM-3,5-BISTHIOCARBOXYLIC ACID MONONUCLEOTIDE NICKEL INSERTION PROTEIN"/>
    <property type="match status" value="1"/>
</dbReference>
<dbReference type="AlphaFoldDB" id="A0A1M4SQA7"/>
<evidence type="ECO:0000313" key="3">
    <source>
        <dbReference type="Proteomes" id="UP000184088"/>
    </source>
</evidence>
<sequence>MVSCRRKKKNGDVISLNEVEELVLLETNIDDMNPEYYQYVMQKLFDNGALDVFLTPIIMKKERPAVKFSVLCKLDDISVMKDILFRETTTFGIRILKIQREKLNRSFTEIDTPYGIVRVKNGFLGGELIKSVPEYEDVKKASINSGIPIGTVYNEVMFKAKERNYNG</sequence>
<protein>
    <recommendedName>
        <fullName evidence="4">TIGR00299 family protein</fullName>
    </recommendedName>
</protein>
<organism evidence="2 3">
    <name type="scientific">Caldanaerobius fijiensis DSM 17918</name>
    <dbReference type="NCBI Taxonomy" id="1121256"/>
    <lineage>
        <taxon>Bacteria</taxon>
        <taxon>Bacillati</taxon>
        <taxon>Bacillota</taxon>
        <taxon>Clostridia</taxon>
        <taxon>Thermoanaerobacterales</taxon>
        <taxon>Thermoanaerobacteraceae</taxon>
        <taxon>Caldanaerobius</taxon>
    </lineage>
</organism>
<gene>
    <name evidence="2" type="ORF">SAMN02746089_00098</name>
</gene>
<evidence type="ECO:0000256" key="1">
    <source>
        <dbReference type="ARBA" id="ARBA00022596"/>
    </source>
</evidence>
<dbReference type="Gene3D" id="3.30.70.1380">
    <property type="entry name" value="Transcriptional regulatory protein pf0864 domain like"/>
    <property type="match status" value="1"/>
</dbReference>
<dbReference type="Gene3D" id="3.10.20.300">
    <property type="entry name" value="mk0293 like domain"/>
    <property type="match status" value="1"/>
</dbReference>
<dbReference type="STRING" id="1121256.SAMN02746089_00098"/>
<dbReference type="PANTHER" id="PTHR36566">
    <property type="entry name" value="NICKEL INSERTION PROTEIN-RELATED"/>
    <property type="match status" value="1"/>
</dbReference>
<proteinExistence type="predicted"/>
<dbReference type="InterPro" id="IPR002822">
    <property type="entry name" value="Ni_insertion"/>
</dbReference>
<dbReference type="RefSeq" id="WP_084110731.1">
    <property type="nucleotide sequence ID" value="NZ_FQVH01000001.1"/>
</dbReference>
<accession>A0A1M4SQA7</accession>
<keyword evidence="3" id="KW-1185">Reference proteome</keyword>
<reference evidence="2 3" key="1">
    <citation type="submission" date="2016-11" db="EMBL/GenBank/DDBJ databases">
        <authorList>
            <person name="Jaros S."/>
            <person name="Januszkiewicz K."/>
            <person name="Wedrychowicz H."/>
        </authorList>
    </citation>
    <scope>NUCLEOTIDE SEQUENCE [LARGE SCALE GENOMIC DNA]</scope>
    <source>
        <strain evidence="2 3">DSM 17918</strain>
    </source>
</reference>
<keyword evidence="1" id="KW-0533">Nickel</keyword>
<evidence type="ECO:0000313" key="2">
    <source>
        <dbReference type="EMBL" id="SHE34390.1"/>
    </source>
</evidence>
<dbReference type="Pfam" id="PF01969">
    <property type="entry name" value="Ni_insertion"/>
    <property type="match status" value="1"/>
</dbReference>
<evidence type="ECO:0008006" key="4">
    <source>
        <dbReference type="Google" id="ProtNLM"/>
    </source>
</evidence>
<dbReference type="EMBL" id="FQVH01000001">
    <property type="protein sequence ID" value="SHE34390.1"/>
    <property type="molecule type" value="Genomic_DNA"/>
</dbReference>